<feature type="compositionally biased region" description="Polar residues" evidence="1">
    <location>
        <begin position="21"/>
        <end position="36"/>
    </location>
</feature>
<evidence type="ECO:0000313" key="3">
    <source>
        <dbReference type="Proteomes" id="UP001178461"/>
    </source>
</evidence>
<gene>
    <name evidence="2" type="ORF">PODLI_1B017827</name>
</gene>
<name>A0AA35K6G1_9SAUR</name>
<evidence type="ECO:0000313" key="2">
    <source>
        <dbReference type="EMBL" id="CAI5771629.1"/>
    </source>
</evidence>
<dbReference type="Proteomes" id="UP001178461">
    <property type="component" value="Chromosome 4"/>
</dbReference>
<proteinExistence type="predicted"/>
<dbReference type="AlphaFoldDB" id="A0AA35K6G1"/>
<feature type="region of interest" description="Disordered" evidence="1">
    <location>
        <begin position="114"/>
        <end position="136"/>
    </location>
</feature>
<dbReference type="EMBL" id="OX395129">
    <property type="protein sequence ID" value="CAI5771629.1"/>
    <property type="molecule type" value="Genomic_DNA"/>
</dbReference>
<evidence type="ECO:0000256" key="1">
    <source>
        <dbReference type="SAM" id="MobiDB-lite"/>
    </source>
</evidence>
<protein>
    <submittedName>
        <fullName evidence="2">Uncharacterized protein</fullName>
    </submittedName>
</protein>
<reference evidence="2" key="1">
    <citation type="submission" date="2022-12" db="EMBL/GenBank/DDBJ databases">
        <authorList>
            <person name="Alioto T."/>
            <person name="Alioto T."/>
            <person name="Gomez Garrido J."/>
        </authorList>
    </citation>
    <scope>NUCLEOTIDE SEQUENCE</scope>
</reference>
<keyword evidence="3" id="KW-1185">Reference proteome</keyword>
<feature type="region of interest" description="Disordered" evidence="1">
    <location>
        <begin position="1"/>
        <end position="36"/>
    </location>
</feature>
<accession>A0AA35K6G1</accession>
<organism evidence="2 3">
    <name type="scientific">Podarcis lilfordi</name>
    <name type="common">Lilford's wall lizard</name>
    <dbReference type="NCBI Taxonomy" id="74358"/>
    <lineage>
        <taxon>Eukaryota</taxon>
        <taxon>Metazoa</taxon>
        <taxon>Chordata</taxon>
        <taxon>Craniata</taxon>
        <taxon>Vertebrata</taxon>
        <taxon>Euteleostomi</taxon>
        <taxon>Lepidosauria</taxon>
        <taxon>Squamata</taxon>
        <taxon>Bifurcata</taxon>
        <taxon>Unidentata</taxon>
        <taxon>Episquamata</taxon>
        <taxon>Laterata</taxon>
        <taxon>Lacertibaenia</taxon>
        <taxon>Lacertidae</taxon>
        <taxon>Podarcis</taxon>
    </lineage>
</organism>
<sequence>MSPKRVPAQPALTVPPKRTIQGPSQLLRSPSTGQASGCLQSLVSSLAGDPAALARFASEVDSLIQRCSAGPSQQPAVTTAAAVSSLSDSASSDENDLPMSGVLFSDSQFSRNAGSAPAFTRGRAEPLLGAQPGGGDGERPLLGVGGLLGQGQLCNPYLVPPWVLISHLPPLLSLSQALHFRVQHQSLLRRTAYLCQPSPLRAAHAAARSLPESVRREGRGTPPLHRQVWRLFAFGWWATALSTGPASERGSLDLDPVLACLITCRCPG</sequence>